<feature type="non-terminal residue" evidence="7">
    <location>
        <position position="1"/>
    </location>
</feature>
<dbReference type="Gene3D" id="3.30.9.10">
    <property type="entry name" value="D-Amino Acid Oxidase, subunit A, domain 2"/>
    <property type="match status" value="1"/>
</dbReference>
<dbReference type="AlphaFoldDB" id="A0A0P9EUN7"/>
<dbReference type="InterPro" id="IPR000447">
    <property type="entry name" value="G3P_DH_FAD-dep"/>
</dbReference>
<comment type="cofactor">
    <cofactor evidence="1">
        <name>FAD</name>
        <dbReference type="ChEBI" id="CHEBI:57692"/>
    </cofactor>
</comment>
<reference evidence="7 8" key="1">
    <citation type="submission" date="2015-09" db="EMBL/GenBank/DDBJ databases">
        <title>Draft genome sequence of Kouleothrix aurantiaca JCM 19913.</title>
        <authorList>
            <person name="Hemp J."/>
        </authorList>
    </citation>
    <scope>NUCLEOTIDE SEQUENCE [LARGE SCALE GENOMIC DNA]</scope>
    <source>
        <strain evidence="7 8">COM-B</strain>
    </source>
</reference>
<keyword evidence="8" id="KW-1185">Reference proteome</keyword>
<dbReference type="GO" id="GO:0046168">
    <property type="term" value="P:glycerol-3-phosphate catabolic process"/>
    <property type="evidence" value="ECO:0007669"/>
    <property type="project" value="TreeGrafter"/>
</dbReference>
<dbReference type="InterPro" id="IPR036188">
    <property type="entry name" value="FAD/NAD-bd_sf"/>
</dbReference>
<dbReference type="SUPFAM" id="SSF51905">
    <property type="entry name" value="FAD/NAD(P)-binding domain"/>
    <property type="match status" value="1"/>
</dbReference>
<evidence type="ECO:0000259" key="6">
    <source>
        <dbReference type="Pfam" id="PF01266"/>
    </source>
</evidence>
<evidence type="ECO:0000313" key="8">
    <source>
        <dbReference type="Proteomes" id="UP000050509"/>
    </source>
</evidence>
<dbReference type="EMBL" id="LJCR01003046">
    <property type="protein sequence ID" value="KPV47986.1"/>
    <property type="molecule type" value="Genomic_DNA"/>
</dbReference>
<dbReference type="Pfam" id="PF01266">
    <property type="entry name" value="DAO"/>
    <property type="match status" value="1"/>
</dbReference>
<keyword evidence="4" id="KW-0274">FAD</keyword>
<name>A0A0P9EUN7_9CHLR</name>
<evidence type="ECO:0000256" key="2">
    <source>
        <dbReference type="ARBA" id="ARBA00007330"/>
    </source>
</evidence>
<comment type="similarity">
    <text evidence="2">Belongs to the FAD-dependent glycerol-3-phosphate dehydrogenase family.</text>
</comment>
<feature type="non-terminal residue" evidence="7">
    <location>
        <position position="246"/>
    </location>
</feature>
<keyword evidence="5" id="KW-0560">Oxidoreductase</keyword>
<evidence type="ECO:0000256" key="4">
    <source>
        <dbReference type="ARBA" id="ARBA00022827"/>
    </source>
</evidence>
<protein>
    <submittedName>
        <fullName evidence="7">Glycerol-3-phosphate dehydrogenase</fullName>
    </submittedName>
</protein>
<proteinExistence type="inferred from homology"/>
<accession>A0A0P9EUN7</accession>
<evidence type="ECO:0000256" key="3">
    <source>
        <dbReference type="ARBA" id="ARBA00022630"/>
    </source>
</evidence>
<dbReference type="InterPro" id="IPR006076">
    <property type="entry name" value="FAD-dep_OxRdtase"/>
</dbReference>
<feature type="domain" description="FAD dependent oxidoreductase" evidence="6">
    <location>
        <begin position="6"/>
        <end position="213"/>
    </location>
</feature>
<gene>
    <name evidence="7" type="ORF">SE17_40495</name>
</gene>
<dbReference type="Proteomes" id="UP000050509">
    <property type="component" value="Unassembled WGS sequence"/>
</dbReference>
<dbReference type="PANTHER" id="PTHR11985:SF35">
    <property type="entry name" value="ANAEROBIC GLYCEROL-3-PHOSPHATE DEHYDROGENASE SUBUNIT A"/>
    <property type="match status" value="1"/>
</dbReference>
<evidence type="ECO:0000313" key="7">
    <source>
        <dbReference type="EMBL" id="KPV47986.1"/>
    </source>
</evidence>
<evidence type="ECO:0000256" key="5">
    <source>
        <dbReference type="ARBA" id="ARBA00023002"/>
    </source>
</evidence>
<dbReference type="GO" id="GO:0004368">
    <property type="term" value="F:glycerol-3-phosphate dehydrogenase (quinone) activity"/>
    <property type="evidence" value="ECO:0007669"/>
    <property type="project" value="InterPro"/>
</dbReference>
<evidence type="ECO:0000256" key="1">
    <source>
        <dbReference type="ARBA" id="ARBA00001974"/>
    </source>
</evidence>
<dbReference type="Gene3D" id="3.50.50.60">
    <property type="entry name" value="FAD/NAD(P)-binding domain"/>
    <property type="match status" value="1"/>
</dbReference>
<keyword evidence="3" id="KW-0285">Flavoprotein</keyword>
<organism evidence="7 8">
    <name type="scientific">Kouleothrix aurantiaca</name>
    <dbReference type="NCBI Taxonomy" id="186479"/>
    <lineage>
        <taxon>Bacteria</taxon>
        <taxon>Bacillati</taxon>
        <taxon>Chloroflexota</taxon>
        <taxon>Chloroflexia</taxon>
        <taxon>Chloroflexales</taxon>
        <taxon>Roseiflexineae</taxon>
        <taxon>Roseiflexaceae</taxon>
        <taxon>Kouleothrix</taxon>
    </lineage>
</organism>
<dbReference type="PATRIC" id="fig|186479.3.peg.6367"/>
<dbReference type="PANTHER" id="PTHR11985">
    <property type="entry name" value="GLYCEROL-3-PHOSPHATE DEHYDROGENASE"/>
    <property type="match status" value="1"/>
</dbReference>
<sequence length="246" mass="26712">VAGCHATGVPVNEIPVREALRREPLLNPRISRAFEVRDGSADSFLAAHVNAEDAMRHGAQVRTYHVVKALVREGDRVTGAVCENMRTGEDVHIHTSYIINAAGAWAGKIAELAGLKVTVVPGKGTMVAMNHRVLNTVVNRCKPPADGDIIVPIRTVAVIGTTDVHVPDPDVFGIEAWEVERMLNEGEQLVPGISRARVLRAWAGVRPLYKDQDVTDDRDISRTYKLPDHAARDGVEGMLSIGGGKW</sequence>
<comment type="caution">
    <text evidence="7">The sequence shown here is derived from an EMBL/GenBank/DDBJ whole genome shotgun (WGS) entry which is preliminary data.</text>
</comment>